<dbReference type="InterPro" id="IPR012336">
    <property type="entry name" value="Thioredoxin-like_fold"/>
</dbReference>
<dbReference type="Gene3D" id="3.40.30.10">
    <property type="entry name" value="Glutaredoxin"/>
    <property type="match status" value="1"/>
</dbReference>
<organism evidence="2 3">
    <name type="scientific">endosymbiont of Riftia pachyptila</name>
    <name type="common">vent Ph05</name>
    <dbReference type="NCBI Taxonomy" id="1048808"/>
    <lineage>
        <taxon>Bacteria</taxon>
        <taxon>Pseudomonadati</taxon>
        <taxon>Pseudomonadota</taxon>
        <taxon>Gammaproteobacteria</taxon>
        <taxon>sulfur-oxidizing symbionts</taxon>
    </lineage>
</organism>
<dbReference type="SUPFAM" id="SSF52833">
    <property type="entry name" value="Thioredoxin-like"/>
    <property type="match status" value="1"/>
</dbReference>
<dbReference type="EMBL" id="AFOC01000132">
    <property type="protein sequence ID" value="EGV49928.1"/>
    <property type="molecule type" value="Genomic_DNA"/>
</dbReference>
<dbReference type="Proteomes" id="UP000004491">
    <property type="component" value="Unassembled WGS sequence"/>
</dbReference>
<feature type="domain" description="Thioredoxin" evidence="1">
    <location>
        <begin position="38"/>
        <end position="179"/>
    </location>
</feature>
<name>G2DHH5_9GAMM</name>
<accession>G2DHH5</accession>
<keyword evidence="3" id="KW-1185">Reference proteome</keyword>
<protein>
    <recommendedName>
        <fullName evidence="1">Thioredoxin domain-containing protein</fullName>
    </recommendedName>
</protein>
<evidence type="ECO:0000313" key="2">
    <source>
        <dbReference type="EMBL" id="EGV49928.1"/>
    </source>
</evidence>
<proteinExistence type="predicted"/>
<reference evidence="2" key="1">
    <citation type="journal article" date="2011" name="ISME J.">
        <title>The endosymbionts of the deep-sea tubeworms Riftia pachyptila and Tevnia jerichonana share an identical physiology as revealed by proteogenomic analyses.</title>
        <authorList>
            <person name="Gardebrecht A."/>
            <person name="Markert S."/>
            <person name="Felbeck H."/>
            <person name="Thuermer A."/>
            <person name="Albrecht D."/>
            <person name="Wollherr A."/>
            <person name="Kabisch J."/>
            <person name="Lehmann R."/>
            <person name="Daniel R."/>
            <person name="Liesegang H."/>
            <person name="Hecker M."/>
            <person name="Sievert S.M."/>
            <person name="Schweder T."/>
        </authorList>
    </citation>
    <scope>NUCLEOTIDE SEQUENCE [LARGE SCALE GENOMIC DNA]</scope>
</reference>
<evidence type="ECO:0000313" key="3">
    <source>
        <dbReference type="Proteomes" id="UP000004491"/>
    </source>
</evidence>
<dbReference type="AlphaFoldDB" id="G2DHH5"/>
<gene>
    <name evidence="2" type="ORF">Rifp1Sym_fa00030</name>
</gene>
<dbReference type="Pfam" id="PF13098">
    <property type="entry name" value="Thioredoxin_2"/>
    <property type="match status" value="1"/>
</dbReference>
<comment type="caution">
    <text evidence="2">The sequence shown here is derived from an EMBL/GenBank/DDBJ whole genome shotgun (WGS) entry which is preliminary data.</text>
</comment>
<dbReference type="InterPro" id="IPR036249">
    <property type="entry name" value="Thioredoxin-like_sf"/>
</dbReference>
<dbReference type="InterPro" id="IPR013766">
    <property type="entry name" value="Thioredoxin_domain"/>
</dbReference>
<evidence type="ECO:0000259" key="1">
    <source>
        <dbReference type="PROSITE" id="PS51352"/>
    </source>
</evidence>
<sequence>MVGTRPPVLAILPLLLFDLMERLVRRLILAVLLNLSLLAVAQASPDKVHSTIVFTDNLQKDAALSKRLNAPILLVVSQEHCPFCDLLKREVLNPMALSGDYRDKVVMREILIDLGETLINFEGKSEDAAEFAHRYDVYLTPTLLFLDPHGNELSKRIVGVNTVELFYFYLTSAIDSAREKMQ</sequence>
<dbReference type="PROSITE" id="PS51352">
    <property type="entry name" value="THIOREDOXIN_2"/>
    <property type="match status" value="1"/>
</dbReference>